<dbReference type="SUPFAM" id="SSF63411">
    <property type="entry name" value="LuxS/MPP-like metallohydrolase"/>
    <property type="match status" value="2"/>
</dbReference>
<evidence type="ECO:0000313" key="5">
    <source>
        <dbReference type="Proteomes" id="UP000463983"/>
    </source>
</evidence>
<accession>A0A857N4T7</accession>
<comment type="similarity">
    <text evidence="1">Belongs to the peptidase M16 family.</text>
</comment>
<feature type="domain" description="Peptidase M16 N-terminal" evidence="2">
    <location>
        <begin position="24"/>
        <end position="151"/>
    </location>
</feature>
<gene>
    <name evidence="4" type="ORF">MICH65_0156</name>
</gene>
<dbReference type="Pfam" id="PF00675">
    <property type="entry name" value="Peptidase_M16"/>
    <property type="match status" value="1"/>
</dbReference>
<dbReference type="RefSeq" id="WP_161931535.1">
    <property type="nucleotide sequence ID" value="NZ_CP047901.1"/>
</dbReference>
<dbReference type="PANTHER" id="PTHR11851">
    <property type="entry name" value="METALLOPROTEASE"/>
    <property type="match status" value="1"/>
</dbReference>
<dbReference type="Proteomes" id="UP000463983">
    <property type="component" value="Chromosome"/>
</dbReference>
<dbReference type="KEGG" id="caqa:MICH65_0156"/>
<reference evidence="5" key="1">
    <citation type="journal article" date="2020" name="Microorganisms">
        <title>Complete Genome of a Member of a New Bacterial Lineage in the Microgenomates Group Reveals an Unusual Nucleotide Composition Disparity Between Two Strands of DNA and Limited Metabolic Potential.</title>
        <authorList>
            <person name="Kadnikov V.V."/>
            <person name="Mardanov A.V."/>
            <person name="Beletsky A.V."/>
            <person name="Karnachuk O.V."/>
            <person name="Ravin N.V."/>
        </authorList>
    </citation>
    <scope>NUCLEOTIDE SEQUENCE [LARGE SCALE GENOMIC DNA]</scope>
</reference>
<dbReference type="AlphaFoldDB" id="A0A857N4T7"/>
<evidence type="ECO:0000256" key="1">
    <source>
        <dbReference type="ARBA" id="ARBA00007261"/>
    </source>
</evidence>
<feature type="domain" description="Peptidase M16 C-terminal" evidence="3">
    <location>
        <begin position="169"/>
        <end position="341"/>
    </location>
</feature>
<dbReference type="GO" id="GO:0046872">
    <property type="term" value="F:metal ion binding"/>
    <property type="evidence" value="ECO:0007669"/>
    <property type="project" value="InterPro"/>
</dbReference>
<protein>
    <submittedName>
        <fullName evidence="4">Peptidase M16 domain protein</fullName>
    </submittedName>
</protein>
<organism evidence="4 5">
    <name type="scientific">Candidatus Chazhemtobacterium aquaticus</name>
    <dbReference type="NCBI Taxonomy" id="2715735"/>
    <lineage>
        <taxon>Bacteria</taxon>
        <taxon>Candidatus Chazhemtobacteraceae</taxon>
        <taxon>Candidatus Chazhemtobacterium</taxon>
    </lineage>
</organism>
<dbReference type="EMBL" id="CP047901">
    <property type="protein sequence ID" value="QHO63137.1"/>
    <property type="molecule type" value="Genomic_DNA"/>
</dbReference>
<dbReference type="InterPro" id="IPR007863">
    <property type="entry name" value="Peptidase_M16_C"/>
</dbReference>
<evidence type="ECO:0000313" key="4">
    <source>
        <dbReference type="EMBL" id="QHO63137.1"/>
    </source>
</evidence>
<evidence type="ECO:0000259" key="3">
    <source>
        <dbReference type="Pfam" id="PF05193"/>
    </source>
</evidence>
<sequence>MTKPYILDKINGLRVILYPIKGLPAVKANLVIRAGSSYEEGKDWGAFHFIEHLTFHQTKRFKNKLELELFKEEYGLNNNAGTGREDISYYTYGPSSSFKQALELLYELVFEPVIPEEVMEREIEVIRQEYNDKWDSPHNRFQRAFEEQHFGKSHRYTRDGMGQPEYIASLSRDDLKELHGKYFVNENCVLSLTGDFEVEEAKKMVRDIFVGNQGRLSRPRRGEIKPGEREFIHRDDVQQDTVVLSWLVPGFMELPLRERFAMWIAGYIVGGSTRSKLFRRLREELGLVYRCGASRKLNPYAGYFEVWSSNSPQSTSRVFEEMRKETYGFVEKPIEEKMYRRSLNYLKSNISLSFDSIGRISESITYNYFWEKKVYLPDDDIKLLLTISEKEVREVLGRYVRPENEYVSLMTAKEKAGS</sequence>
<dbReference type="InterPro" id="IPR011249">
    <property type="entry name" value="Metalloenz_LuxS/M16"/>
</dbReference>
<dbReference type="InterPro" id="IPR050361">
    <property type="entry name" value="MPP/UQCRC_Complex"/>
</dbReference>
<dbReference type="InterPro" id="IPR011765">
    <property type="entry name" value="Pept_M16_N"/>
</dbReference>
<dbReference type="PANTHER" id="PTHR11851:SF49">
    <property type="entry name" value="MITOCHONDRIAL-PROCESSING PEPTIDASE SUBUNIT ALPHA"/>
    <property type="match status" value="1"/>
</dbReference>
<keyword evidence="5" id="KW-1185">Reference proteome</keyword>
<proteinExistence type="inferred from homology"/>
<dbReference type="Pfam" id="PF05193">
    <property type="entry name" value="Peptidase_M16_C"/>
    <property type="match status" value="1"/>
</dbReference>
<name>A0A857N4T7_9BACT</name>
<dbReference type="Gene3D" id="3.30.830.10">
    <property type="entry name" value="Metalloenzyme, LuxS/M16 peptidase-like"/>
    <property type="match status" value="2"/>
</dbReference>
<evidence type="ECO:0000259" key="2">
    <source>
        <dbReference type="Pfam" id="PF00675"/>
    </source>
</evidence>